<organism evidence="6 7">
    <name type="scientific">Nitrosovibrio tenuis</name>
    <dbReference type="NCBI Taxonomy" id="1233"/>
    <lineage>
        <taxon>Bacteria</taxon>
        <taxon>Pseudomonadati</taxon>
        <taxon>Pseudomonadota</taxon>
        <taxon>Betaproteobacteria</taxon>
        <taxon>Nitrosomonadales</taxon>
        <taxon>Nitrosomonadaceae</taxon>
        <taxon>Nitrosovibrio</taxon>
    </lineage>
</organism>
<keyword evidence="3 4" id="KW-0413">Isomerase</keyword>
<dbReference type="Proteomes" id="UP000198620">
    <property type="component" value="Unassembled WGS sequence"/>
</dbReference>
<dbReference type="PROSITE" id="PS00170">
    <property type="entry name" value="CSA_PPIASE_1"/>
    <property type="match status" value="1"/>
</dbReference>
<comment type="similarity">
    <text evidence="1 4">Belongs to the cyclophilin-type PPIase family.</text>
</comment>
<dbReference type="GO" id="GO:0003755">
    <property type="term" value="F:peptidyl-prolyl cis-trans isomerase activity"/>
    <property type="evidence" value="ECO:0007669"/>
    <property type="project" value="UniProtKB-UniRule"/>
</dbReference>
<evidence type="ECO:0000259" key="5">
    <source>
        <dbReference type="PROSITE" id="PS50072"/>
    </source>
</evidence>
<dbReference type="PROSITE" id="PS50072">
    <property type="entry name" value="CSA_PPIASE_2"/>
    <property type="match status" value="1"/>
</dbReference>
<accession>A0A1H7MP43</accession>
<feature type="chain" id="PRO_5011332485" description="Peptidyl-prolyl cis-trans isomerase" evidence="4">
    <location>
        <begin position="21"/>
        <end position="194"/>
    </location>
</feature>
<gene>
    <name evidence="6" type="ORF">SAMN05216387_105155</name>
</gene>
<evidence type="ECO:0000256" key="1">
    <source>
        <dbReference type="ARBA" id="ARBA00007365"/>
    </source>
</evidence>
<sequence>MHIFRFLIALPLIFGIAAHAANPQVANPQVEIRTNFGNITIELYPDKAPKTVDNFLRYVKDGYYNGTVFHRVIPGFMIQGGGFDKSLKQKPTRSPVENEAGNGLKNEVGTVSMARTSDPHSASAQFFINVANNSFLNHTAPTLRGFGYTVFGKVTSGMDVVNKIAATSTGAGGPFPSDVPKELVVIEEAKLINQ</sequence>
<dbReference type="SUPFAM" id="SSF50891">
    <property type="entry name" value="Cyclophilin-like"/>
    <property type="match status" value="1"/>
</dbReference>
<comment type="catalytic activity">
    <reaction evidence="4">
        <text>[protein]-peptidylproline (omega=180) = [protein]-peptidylproline (omega=0)</text>
        <dbReference type="Rhea" id="RHEA:16237"/>
        <dbReference type="Rhea" id="RHEA-COMP:10747"/>
        <dbReference type="Rhea" id="RHEA-COMP:10748"/>
        <dbReference type="ChEBI" id="CHEBI:83833"/>
        <dbReference type="ChEBI" id="CHEBI:83834"/>
        <dbReference type="EC" id="5.2.1.8"/>
    </reaction>
</comment>
<dbReference type="InterPro" id="IPR002130">
    <property type="entry name" value="Cyclophilin-type_PPIase_dom"/>
</dbReference>
<dbReference type="GO" id="GO:0006457">
    <property type="term" value="P:protein folding"/>
    <property type="evidence" value="ECO:0007669"/>
    <property type="project" value="InterPro"/>
</dbReference>
<dbReference type="PRINTS" id="PR00153">
    <property type="entry name" value="CSAPPISMRASE"/>
</dbReference>
<evidence type="ECO:0000313" key="7">
    <source>
        <dbReference type="Proteomes" id="UP000198620"/>
    </source>
</evidence>
<feature type="domain" description="PPIase cyclophilin-type" evidence="5">
    <location>
        <begin position="37"/>
        <end position="191"/>
    </location>
</feature>
<evidence type="ECO:0000313" key="6">
    <source>
        <dbReference type="EMBL" id="SEL12871.1"/>
    </source>
</evidence>
<dbReference type="RefSeq" id="WP_090828605.1">
    <property type="nucleotide sequence ID" value="NZ_FOBH01000005.1"/>
</dbReference>
<name>A0A1H7MP43_9PROT</name>
<dbReference type="InterPro" id="IPR020892">
    <property type="entry name" value="Cyclophilin-type_PPIase_CS"/>
</dbReference>
<dbReference type="EC" id="5.2.1.8" evidence="4"/>
<protein>
    <recommendedName>
        <fullName evidence="4">Peptidyl-prolyl cis-trans isomerase</fullName>
        <shortName evidence="4">PPIase</shortName>
        <ecNumber evidence="4">5.2.1.8</ecNumber>
    </recommendedName>
</protein>
<evidence type="ECO:0000256" key="2">
    <source>
        <dbReference type="ARBA" id="ARBA00023110"/>
    </source>
</evidence>
<dbReference type="OrthoDB" id="9807797at2"/>
<dbReference type="PANTHER" id="PTHR43246">
    <property type="entry name" value="PEPTIDYL-PROLYL CIS-TRANS ISOMERASE CYP38, CHLOROPLASTIC"/>
    <property type="match status" value="1"/>
</dbReference>
<dbReference type="Gene3D" id="2.40.100.10">
    <property type="entry name" value="Cyclophilin-like"/>
    <property type="match status" value="1"/>
</dbReference>
<evidence type="ECO:0000256" key="3">
    <source>
        <dbReference type="ARBA" id="ARBA00023235"/>
    </source>
</evidence>
<keyword evidence="4" id="KW-0732">Signal</keyword>
<evidence type="ECO:0000256" key="4">
    <source>
        <dbReference type="RuleBase" id="RU363019"/>
    </source>
</evidence>
<dbReference type="Pfam" id="PF00160">
    <property type="entry name" value="Pro_isomerase"/>
    <property type="match status" value="1"/>
</dbReference>
<keyword evidence="7" id="KW-1185">Reference proteome</keyword>
<dbReference type="InterPro" id="IPR029000">
    <property type="entry name" value="Cyclophilin-like_dom_sf"/>
</dbReference>
<feature type="signal peptide" evidence="4">
    <location>
        <begin position="1"/>
        <end position="20"/>
    </location>
</feature>
<dbReference type="InterPro" id="IPR044665">
    <property type="entry name" value="E_coli_cyclophilin_A-like"/>
</dbReference>
<dbReference type="EMBL" id="FOBH01000005">
    <property type="protein sequence ID" value="SEL12871.1"/>
    <property type="molecule type" value="Genomic_DNA"/>
</dbReference>
<proteinExistence type="inferred from homology"/>
<dbReference type="STRING" id="1233.SAMN05216387_105155"/>
<comment type="function">
    <text evidence="4">PPIases accelerate the folding of proteins. It catalyzes the cis-trans isomerization of proline imidic peptide bonds in oligopeptides.</text>
</comment>
<dbReference type="CDD" id="cd01920">
    <property type="entry name" value="cyclophilin_EcCYP_like"/>
    <property type="match status" value="1"/>
</dbReference>
<reference evidence="6 7" key="1">
    <citation type="submission" date="2016-10" db="EMBL/GenBank/DDBJ databases">
        <authorList>
            <person name="de Groot N.N."/>
        </authorList>
    </citation>
    <scope>NUCLEOTIDE SEQUENCE [LARGE SCALE GENOMIC DNA]</scope>
    <source>
        <strain evidence="6 7">Nv1</strain>
    </source>
</reference>
<keyword evidence="2 4" id="KW-0697">Rotamase</keyword>
<dbReference type="AlphaFoldDB" id="A0A1H7MP43"/>